<dbReference type="Gene3D" id="1.10.357.10">
    <property type="entry name" value="Tetracycline Repressor, domain 2"/>
    <property type="match status" value="1"/>
</dbReference>
<evidence type="ECO:0000256" key="2">
    <source>
        <dbReference type="ARBA" id="ARBA00023125"/>
    </source>
</evidence>
<comment type="caution">
    <text evidence="6">The sequence shown here is derived from an EMBL/GenBank/DDBJ whole genome shotgun (WGS) entry which is preliminary data.</text>
</comment>
<dbReference type="Proteomes" id="UP001500363">
    <property type="component" value="Unassembled WGS sequence"/>
</dbReference>
<dbReference type="PRINTS" id="PR00455">
    <property type="entry name" value="HTHTETR"/>
</dbReference>
<dbReference type="PRINTS" id="PR00400">
    <property type="entry name" value="TETREPRESSOR"/>
</dbReference>
<dbReference type="RefSeq" id="WP_344171113.1">
    <property type="nucleotide sequence ID" value="NZ_BAAANC010000001.1"/>
</dbReference>
<dbReference type="Gene3D" id="1.10.10.60">
    <property type="entry name" value="Homeodomain-like"/>
    <property type="match status" value="1"/>
</dbReference>
<organism evidence="6 7">
    <name type="scientific">Kribbella lupini</name>
    <dbReference type="NCBI Taxonomy" id="291602"/>
    <lineage>
        <taxon>Bacteria</taxon>
        <taxon>Bacillati</taxon>
        <taxon>Actinomycetota</taxon>
        <taxon>Actinomycetes</taxon>
        <taxon>Propionibacteriales</taxon>
        <taxon>Kribbellaceae</taxon>
        <taxon>Kribbella</taxon>
    </lineage>
</organism>
<protein>
    <submittedName>
        <fullName evidence="6">TetR/AcrR family transcriptional regulator</fullName>
    </submittedName>
</protein>
<feature type="domain" description="HTH tetR-type" evidence="5">
    <location>
        <begin position="15"/>
        <end position="75"/>
    </location>
</feature>
<dbReference type="InterPro" id="IPR003012">
    <property type="entry name" value="Tet_transcr_reg_TetR"/>
</dbReference>
<dbReference type="EMBL" id="BAAANC010000001">
    <property type="protein sequence ID" value="GAA1516340.1"/>
    <property type="molecule type" value="Genomic_DNA"/>
</dbReference>
<name>A0ABP4L4I4_9ACTN</name>
<evidence type="ECO:0000256" key="3">
    <source>
        <dbReference type="ARBA" id="ARBA00023163"/>
    </source>
</evidence>
<feature type="DNA-binding region" description="H-T-H motif" evidence="4">
    <location>
        <begin position="38"/>
        <end position="57"/>
    </location>
</feature>
<dbReference type="SUPFAM" id="SSF46689">
    <property type="entry name" value="Homeodomain-like"/>
    <property type="match status" value="1"/>
</dbReference>
<evidence type="ECO:0000313" key="7">
    <source>
        <dbReference type="Proteomes" id="UP001500363"/>
    </source>
</evidence>
<dbReference type="PANTHER" id="PTHR30055:SF151">
    <property type="entry name" value="TRANSCRIPTIONAL REGULATORY PROTEIN"/>
    <property type="match status" value="1"/>
</dbReference>
<evidence type="ECO:0000259" key="5">
    <source>
        <dbReference type="PROSITE" id="PS50977"/>
    </source>
</evidence>
<keyword evidence="1" id="KW-0805">Transcription regulation</keyword>
<evidence type="ECO:0000256" key="1">
    <source>
        <dbReference type="ARBA" id="ARBA00023015"/>
    </source>
</evidence>
<dbReference type="PANTHER" id="PTHR30055">
    <property type="entry name" value="HTH-TYPE TRANSCRIPTIONAL REGULATOR RUTR"/>
    <property type="match status" value="1"/>
</dbReference>
<dbReference type="InterPro" id="IPR036271">
    <property type="entry name" value="Tet_transcr_reg_TetR-rel_C_sf"/>
</dbReference>
<dbReference type="Pfam" id="PF00440">
    <property type="entry name" value="TetR_N"/>
    <property type="match status" value="1"/>
</dbReference>
<dbReference type="InterPro" id="IPR009057">
    <property type="entry name" value="Homeodomain-like_sf"/>
</dbReference>
<keyword evidence="2 4" id="KW-0238">DNA-binding</keyword>
<dbReference type="InterPro" id="IPR001647">
    <property type="entry name" value="HTH_TetR"/>
</dbReference>
<reference evidence="7" key="1">
    <citation type="journal article" date="2019" name="Int. J. Syst. Evol. Microbiol.">
        <title>The Global Catalogue of Microorganisms (GCM) 10K type strain sequencing project: providing services to taxonomists for standard genome sequencing and annotation.</title>
        <authorList>
            <consortium name="The Broad Institute Genomics Platform"/>
            <consortium name="The Broad Institute Genome Sequencing Center for Infectious Disease"/>
            <person name="Wu L."/>
            <person name="Ma J."/>
        </authorList>
    </citation>
    <scope>NUCLEOTIDE SEQUENCE [LARGE SCALE GENOMIC DNA]</scope>
    <source>
        <strain evidence="7">JCM 14303</strain>
    </source>
</reference>
<evidence type="ECO:0000256" key="4">
    <source>
        <dbReference type="PROSITE-ProRule" id="PRU00335"/>
    </source>
</evidence>
<gene>
    <name evidence="6" type="ORF">GCM10009741_13950</name>
</gene>
<evidence type="ECO:0000313" key="6">
    <source>
        <dbReference type="EMBL" id="GAA1516340.1"/>
    </source>
</evidence>
<proteinExistence type="predicted"/>
<dbReference type="PROSITE" id="PS50977">
    <property type="entry name" value="HTH_TETR_2"/>
    <property type="match status" value="1"/>
</dbReference>
<dbReference type="SUPFAM" id="SSF48498">
    <property type="entry name" value="Tetracyclin repressor-like, C-terminal domain"/>
    <property type="match status" value="1"/>
</dbReference>
<dbReference type="InterPro" id="IPR050109">
    <property type="entry name" value="HTH-type_TetR-like_transc_reg"/>
</dbReference>
<keyword evidence="3" id="KW-0804">Transcription</keyword>
<sequence>MPRSSVSGQTGRPPVTSRAEILAAARRLIDRNGWEKLTIRGLAGELGIGATTLYHHVRDKEDLLLLLLTEYAAQLPRPELSGEPRDRIIAAGVLIHDAFAAWPWAAEVLATDGFVARIGDPALWIVEAILAGAADHGCTPAQGVLIFRNIWYYTVGEILVRARTARRHPDGDFPPAENSPFSGTGNSQLPHLTAIADQWGEIAQENTFHQGLTALVDGLLAQATA</sequence>
<accession>A0ABP4L4I4</accession>
<keyword evidence="7" id="KW-1185">Reference proteome</keyword>